<feature type="region of interest" description="Disordered" evidence="1">
    <location>
        <begin position="111"/>
        <end position="133"/>
    </location>
</feature>
<accession>A0A059IYE3</accession>
<dbReference type="OMA" id="PEDMYWW"/>
<gene>
    <name evidence="2" type="ORF">H109_07800</name>
</gene>
<dbReference type="HOGENOM" id="CLU_967057_0_0_1"/>
<evidence type="ECO:0000313" key="3">
    <source>
        <dbReference type="Proteomes" id="UP000024533"/>
    </source>
</evidence>
<reference evidence="2 3" key="1">
    <citation type="submission" date="2014-02" db="EMBL/GenBank/DDBJ databases">
        <title>The Genome Sequence of Trichophyton interdigitale MR816.</title>
        <authorList>
            <consortium name="The Broad Institute Genomics Platform"/>
            <person name="Cuomo C.A."/>
            <person name="White T.C."/>
            <person name="Graser Y."/>
            <person name="Martinez-Rossi N."/>
            <person name="Heitman J."/>
            <person name="Young S.K."/>
            <person name="Zeng Q."/>
            <person name="Gargeya S."/>
            <person name="Abouelleil A."/>
            <person name="Alvarado L."/>
            <person name="Chapman S.B."/>
            <person name="Gainer-Dewar J."/>
            <person name="Goldberg J."/>
            <person name="Griggs A."/>
            <person name="Gujja S."/>
            <person name="Hansen M."/>
            <person name="Howarth C."/>
            <person name="Imamovic A."/>
            <person name="Larimer J."/>
            <person name="Martinez D."/>
            <person name="Murphy C."/>
            <person name="Pearson M.D."/>
            <person name="Persinoti G."/>
            <person name="Poon T."/>
            <person name="Priest M."/>
            <person name="Roberts A.D."/>
            <person name="Saif S."/>
            <person name="Shea T.D."/>
            <person name="Sykes S.N."/>
            <person name="Wortman J."/>
            <person name="Nusbaum C."/>
            <person name="Birren B."/>
        </authorList>
    </citation>
    <scope>NUCLEOTIDE SEQUENCE [LARGE SCALE GENOMIC DNA]</scope>
    <source>
        <strain evidence="2 3">MR816</strain>
    </source>
</reference>
<feature type="region of interest" description="Disordered" evidence="1">
    <location>
        <begin position="1"/>
        <end position="23"/>
    </location>
</feature>
<keyword evidence="3" id="KW-1185">Reference proteome</keyword>
<feature type="region of interest" description="Disordered" evidence="1">
    <location>
        <begin position="183"/>
        <end position="207"/>
    </location>
</feature>
<comment type="caution">
    <text evidence="2">The sequence shown here is derived from an EMBL/GenBank/DDBJ whole genome shotgun (WGS) entry which is preliminary data.</text>
</comment>
<dbReference type="AlphaFoldDB" id="A0A059IYE3"/>
<evidence type="ECO:0000256" key="1">
    <source>
        <dbReference type="SAM" id="MobiDB-lite"/>
    </source>
</evidence>
<evidence type="ECO:0000313" key="2">
    <source>
        <dbReference type="EMBL" id="KDB20242.1"/>
    </source>
</evidence>
<sequence>MPSFPFRRHGGAERFGLAGPLDHSGIQPGRTMASVLGRHRYPYIHAPGPGFRSAEHLLRQPHPQAGAPAHAHQQDIPMQTRHCLFNEPPGRHQLGPRTQAHMAAHQLARSPEPSARRAVPGGHRSHQPATFMPMFTPPRARAPPLELDSIPPRVPIAVRHRRDGRHHRGPWFRPLMRRRLHDASDTHTEAGRAPTLHESDWSSDDESLLGVPSFLREAHDRRHRRRKGRGRNHSKDRDFIDSCDESLALFYLEGEFDEPYLSDRHWEGTHSFVRRRPEDMYWWHSRRL</sequence>
<proteinExistence type="predicted"/>
<name>A0A059IYE3_TRIIM</name>
<protein>
    <submittedName>
        <fullName evidence="2">Uncharacterized protein</fullName>
    </submittedName>
</protein>
<feature type="compositionally biased region" description="Basic and acidic residues" evidence="1">
    <location>
        <begin position="183"/>
        <end position="200"/>
    </location>
</feature>
<organism evidence="2 3">
    <name type="scientific">Trichophyton interdigitale (strain MR816)</name>
    <dbReference type="NCBI Taxonomy" id="1215338"/>
    <lineage>
        <taxon>Eukaryota</taxon>
        <taxon>Fungi</taxon>
        <taxon>Dikarya</taxon>
        <taxon>Ascomycota</taxon>
        <taxon>Pezizomycotina</taxon>
        <taxon>Eurotiomycetes</taxon>
        <taxon>Eurotiomycetidae</taxon>
        <taxon>Onygenales</taxon>
        <taxon>Arthrodermataceae</taxon>
        <taxon>Trichophyton</taxon>
    </lineage>
</organism>
<dbReference type="Proteomes" id="UP000024533">
    <property type="component" value="Unassembled WGS sequence"/>
</dbReference>
<dbReference type="OrthoDB" id="4173668at2759"/>
<dbReference type="EMBL" id="AOKY01000867">
    <property type="protein sequence ID" value="KDB20242.1"/>
    <property type="molecule type" value="Genomic_DNA"/>
</dbReference>